<sequence length="157" mass="17639">MTLPMEVEGLVYEDIETSLNKIKMAFIEVDESRGDVHYLGVGPAGGHLFQAYLSWLPGKTKARLGKSSALARLPAATHLSSSFPDLPVRSFNEAIKLKDIQEVIIIGKHSVAVDDGKKIYVIQEKIIFDNMMRLYRSLHRVTSQVDIDEQQQEAKKK</sequence>
<proteinExistence type="predicted"/>
<evidence type="ECO:0000313" key="2">
    <source>
        <dbReference type="Proteomes" id="UP000566995"/>
    </source>
</evidence>
<evidence type="ECO:0000313" key="1">
    <source>
        <dbReference type="EMBL" id="MBB4861342.1"/>
    </source>
</evidence>
<dbReference type="EMBL" id="JACHLI010000001">
    <property type="protein sequence ID" value="MBB4861342.1"/>
    <property type="molecule type" value="Genomic_DNA"/>
</dbReference>
<protein>
    <submittedName>
        <fullName evidence="1">Uncharacterized protein</fullName>
    </submittedName>
</protein>
<comment type="caution">
    <text evidence="1">The sequence shown here is derived from an EMBL/GenBank/DDBJ whole genome shotgun (WGS) entry which is preliminary data.</text>
</comment>
<organism evidence="1 2">
    <name type="scientific">Pseudomonas nitroreducens</name>
    <dbReference type="NCBI Taxonomy" id="46680"/>
    <lineage>
        <taxon>Bacteria</taxon>
        <taxon>Pseudomonadati</taxon>
        <taxon>Pseudomonadota</taxon>
        <taxon>Gammaproteobacteria</taxon>
        <taxon>Pseudomonadales</taxon>
        <taxon>Pseudomonadaceae</taxon>
        <taxon>Pseudomonas</taxon>
    </lineage>
</organism>
<dbReference type="AlphaFoldDB" id="A0A7W7KEG6"/>
<gene>
    <name evidence="1" type="ORF">HNP46_000153</name>
</gene>
<reference evidence="1 2" key="1">
    <citation type="submission" date="2020-08" db="EMBL/GenBank/DDBJ databases">
        <title>Functional genomics of gut bacteria from endangered species of beetles.</title>
        <authorList>
            <person name="Carlos-Shanley C."/>
        </authorList>
    </citation>
    <scope>NUCLEOTIDE SEQUENCE [LARGE SCALE GENOMIC DNA]</scope>
    <source>
        <strain evidence="1 2">S00179</strain>
    </source>
</reference>
<accession>A0A7W7KEG6</accession>
<dbReference type="Proteomes" id="UP000566995">
    <property type="component" value="Unassembled WGS sequence"/>
</dbReference>
<dbReference type="RefSeq" id="WP_184585612.1">
    <property type="nucleotide sequence ID" value="NZ_JACHLI010000001.1"/>
</dbReference>
<name>A0A7W7KEG6_PSENT</name>